<sequence>MKAIEEAVRVRALALLAEGVSCMEAARRVGVARTSVQLWAKVAGMTFVRGRVGGLVSCLVTDRDEGFLDCNGRLTYQGRMLIAVRWRDGCSQARIAAELRVHRSTVKREIDARTVDGRYLAAAAQVHADKARRRPKPAKLRPGTWLRDVVREGLDRKFSPQQISCRLRMDFPEDHDVHVSHETIYQALYVQGAGALRHELTVEKALRQGRTTRLPRSKLPARGKRTWIGDAKITARPAEAADRAVPGHWEGDLVIGGKDGLSSALITLVERTTRYLLIERITVHDSATVTDRLTAMIGRLPTSIWRSLTWDQGIEMREHAKFTVATGCPVYFCDPHSPWQRPTNENSNGLIRDFFPKGTDFNDVTDAQVAEAERLLNIRPRKVLGYATPSEKLLELLDVATTG</sequence>
<dbReference type="GO" id="GO:0004803">
    <property type="term" value="F:transposase activity"/>
    <property type="evidence" value="ECO:0007669"/>
    <property type="project" value="TreeGrafter"/>
</dbReference>
<organism evidence="3">
    <name type="scientific">Nakamurella sp. A5-74</name>
    <dbReference type="NCBI Taxonomy" id="3158264"/>
    <lineage>
        <taxon>Bacteria</taxon>
        <taxon>Bacillati</taxon>
        <taxon>Actinomycetota</taxon>
        <taxon>Actinomycetes</taxon>
        <taxon>Nakamurellales</taxon>
        <taxon>Nakamurellaceae</taxon>
        <taxon>Nakamurella</taxon>
    </lineage>
</organism>
<dbReference type="EMBL" id="CP159218">
    <property type="protein sequence ID" value="XCG65463.1"/>
    <property type="molecule type" value="Genomic_DNA"/>
</dbReference>
<dbReference type="GO" id="GO:0005829">
    <property type="term" value="C:cytosol"/>
    <property type="evidence" value="ECO:0007669"/>
    <property type="project" value="TreeGrafter"/>
</dbReference>
<evidence type="ECO:0000313" key="3">
    <source>
        <dbReference type="EMBL" id="XCG65463.1"/>
    </source>
</evidence>
<dbReference type="Gene3D" id="3.30.420.10">
    <property type="entry name" value="Ribonuclease H-like superfamily/Ribonuclease H"/>
    <property type="match status" value="1"/>
</dbReference>
<keyword evidence="1" id="KW-0233">DNA recombination</keyword>
<dbReference type="PROSITE" id="PS50994">
    <property type="entry name" value="INTEGRASE"/>
    <property type="match status" value="1"/>
</dbReference>
<dbReference type="RefSeq" id="WP_353651068.1">
    <property type="nucleotide sequence ID" value="NZ_CP159218.1"/>
</dbReference>
<dbReference type="GO" id="GO:0003676">
    <property type="term" value="F:nucleic acid binding"/>
    <property type="evidence" value="ECO:0007669"/>
    <property type="project" value="InterPro"/>
</dbReference>
<name>A0AAU8DU32_9ACTN</name>
<dbReference type="InterPro" id="IPR012337">
    <property type="entry name" value="RNaseH-like_sf"/>
</dbReference>
<dbReference type="InterPro" id="IPR001584">
    <property type="entry name" value="Integrase_cat-core"/>
</dbReference>
<dbReference type="Pfam" id="PF00665">
    <property type="entry name" value="rve"/>
    <property type="match status" value="1"/>
</dbReference>
<dbReference type="NCBIfam" id="NF033563">
    <property type="entry name" value="transpos_IS30"/>
    <property type="match status" value="1"/>
</dbReference>
<dbReference type="InterPro" id="IPR051917">
    <property type="entry name" value="Transposase-Integrase"/>
</dbReference>
<dbReference type="GO" id="GO:0015074">
    <property type="term" value="P:DNA integration"/>
    <property type="evidence" value="ECO:0007669"/>
    <property type="project" value="InterPro"/>
</dbReference>
<proteinExistence type="predicted"/>
<dbReference type="PANTHER" id="PTHR10948">
    <property type="entry name" value="TRANSPOSASE"/>
    <property type="match status" value="1"/>
</dbReference>
<accession>A0AAU8DU32</accession>
<reference evidence="3" key="1">
    <citation type="submission" date="2024-05" db="EMBL/GenBank/DDBJ databases">
        <authorList>
            <person name="Cai S.Y."/>
            <person name="Jin L.M."/>
            <person name="Li H.R."/>
        </authorList>
    </citation>
    <scope>NUCLEOTIDE SEQUENCE</scope>
    <source>
        <strain evidence="3">A5-74</strain>
    </source>
</reference>
<dbReference type="Pfam" id="PF13936">
    <property type="entry name" value="HTH_38"/>
    <property type="match status" value="1"/>
</dbReference>
<dbReference type="SUPFAM" id="SSF46689">
    <property type="entry name" value="Homeodomain-like"/>
    <property type="match status" value="1"/>
</dbReference>
<evidence type="ECO:0000256" key="1">
    <source>
        <dbReference type="ARBA" id="ARBA00023172"/>
    </source>
</evidence>
<dbReference type="SUPFAM" id="SSF53098">
    <property type="entry name" value="Ribonuclease H-like"/>
    <property type="match status" value="1"/>
</dbReference>
<dbReference type="InterPro" id="IPR025246">
    <property type="entry name" value="IS30-like_HTH"/>
</dbReference>
<dbReference type="PANTHER" id="PTHR10948:SF23">
    <property type="entry name" value="TRANSPOSASE INSI FOR INSERTION SEQUENCE ELEMENT IS30A-RELATED"/>
    <property type="match status" value="1"/>
</dbReference>
<dbReference type="InterPro" id="IPR009057">
    <property type="entry name" value="Homeodomain-like_sf"/>
</dbReference>
<dbReference type="Pfam" id="PF13384">
    <property type="entry name" value="HTH_23"/>
    <property type="match status" value="1"/>
</dbReference>
<dbReference type="GO" id="GO:0006310">
    <property type="term" value="P:DNA recombination"/>
    <property type="evidence" value="ECO:0007669"/>
    <property type="project" value="UniProtKB-KW"/>
</dbReference>
<dbReference type="InterPro" id="IPR053392">
    <property type="entry name" value="Transposase_IS30-like"/>
</dbReference>
<dbReference type="GO" id="GO:0032196">
    <property type="term" value="P:transposition"/>
    <property type="evidence" value="ECO:0007669"/>
    <property type="project" value="TreeGrafter"/>
</dbReference>
<dbReference type="AlphaFoldDB" id="A0AAU8DU32"/>
<feature type="domain" description="Integrase catalytic" evidence="2">
    <location>
        <begin position="242"/>
        <end position="397"/>
    </location>
</feature>
<evidence type="ECO:0000259" key="2">
    <source>
        <dbReference type="PROSITE" id="PS50994"/>
    </source>
</evidence>
<protein>
    <submittedName>
        <fullName evidence="3">IS30 family transposase</fullName>
    </submittedName>
</protein>
<gene>
    <name evidence="3" type="ORF">ABLG96_09380</name>
</gene>
<dbReference type="InterPro" id="IPR036397">
    <property type="entry name" value="RNaseH_sf"/>
</dbReference>